<keyword evidence="6" id="KW-0732">Signal</keyword>
<keyword evidence="4 5" id="KW-0472">Membrane</keyword>
<name>A0A0C3BFD7_PILCF</name>
<dbReference type="SUPFAM" id="SSF103473">
    <property type="entry name" value="MFS general substrate transporter"/>
    <property type="match status" value="1"/>
</dbReference>
<feature type="transmembrane region" description="Helical" evidence="5">
    <location>
        <begin position="351"/>
        <end position="370"/>
    </location>
</feature>
<dbReference type="InterPro" id="IPR011701">
    <property type="entry name" value="MFS"/>
</dbReference>
<evidence type="ECO:0000256" key="2">
    <source>
        <dbReference type="ARBA" id="ARBA00022692"/>
    </source>
</evidence>
<evidence type="ECO:0000259" key="7">
    <source>
        <dbReference type="PROSITE" id="PS50850"/>
    </source>
</evidence>
<dbReference type="Pfam" id="PF07690">
    <property type="entry name" value="MFS_1"/>
    <property type="match status" value="1"/>
</dbReference>
<evidence type="ECO:0000256" key="6">
    <source>
        <dbReference type="SAM" id="SignalP"/>
    </source>
</evidence>
<feature type="transmembrane region" description="Helical" evidence="5">
    <location>
        <begin position="196"/>
        <end position="216"/>
    </location>
</feature>
<feature type="transmembrane region" description="Helical" evidence="5">
    <location>
        <begin position="297"/>
        <end position="320"/>
    </location>
</feature>
<proteinExistence type="predicted"/>
<evidence type="ECO:0000256" key="4">
    <source>
        <dbReference type="ARBA" id="ARBA00023136"/>
    </source>
</evidence>
<feature type="transmembrane region" description="Helical" evidence="5">
    <location>
        <begin position="95"/>
        <end position="115"/>
    </location>
</feature>
<evidence type="ECO:0000256" key="3">
    <source>
        <dbReference type="ARBA" id="ARBA00022989"/>
    </source>
</evidence>
<dbReference type="HOGENOM" id="CLU_000960_22_0_1"/>
<feature type="transmembrane region" description="Helical" evidence="5">
    <location>
        <begin position="390"/>
        <end position="410"/>
    </location>
</feature>
<feature type="chain" id="PRO_5002175661" description="Major facilitator superfamily (MFS) profile domain-containing protein" evidence="6">
    <location>
        <begin position="23"/>
        <end position="497"/>
    </location>
</feature>
<evidence type="ECO:0000313" key="8">
    <source>
        <dbReference type="EMBL" id="KIM76027.1"/>
    </source>
</evidence>
<feature type="transmembrane region" description="Helical" evidence="5">
    <location>
        <begin position="263"/>
        <end position="285"/>
    </location>
</feature>
<dbReference type="AlphaFoldDB" id="A0A0C3BFD7"/>
<sequence>MLFALCMALFLSALELTAVSTALPTITADLHGEDFVWVGSAYALASSAILPMTGGLAQMFGRRPSFLGSIGLFAIGSAVCGAARNMSMLISGRTVQGLGGGGILSSTIIVIGDMVTLEERGLYAGGFFGLTWSVAAAIGPVVGGSLANIGQWRWLFYLNLPLCALSAAFAIILFNLPTPPGTFRDKLSQMDWIGNFLIITSTCSVTIALTFGGINFPWSSAHILSPLVIGLVGIILFIIYEAIRASYPLVPFSILANRTSFSGYLQTFLLPVTSLAMIYFVPVYFQACKDADAISSGVRTLGLASIAPAAILGGVSVKIWKCYRPQIWVAWVLQIVGAALMTTVKSDTSSAMTVGFCVLYGAGAGINYAVSVYPIQAPLPITQNALALSFLSFLRAFAGVWGVTLGGAILQNELLRHLPQEFLAQFPQGIAIAYSVIPQIRDLPQPLKDDVREAFAESLSVVWKVVAGVCGAGFVSSFLMRGLPLHTVTDEAWAPKQ</sequence>
<feature type="transmembrane region" description="Helical" evidence="5">
    <location>
        <begin position="154"/>
        <end position="176"/>
    </location>
</feature>
<accession>A0A0C3BFD7</accession>
<feature type="transmembrane region" description="Helical" evidence="5">
    <location>
        <begin position="223"/>
        <end position="243"/>
    </location>
</feature>
<dbReference type="Proteomes" id="UP000054166">
    <property type="component" value="Unassembled WGS sequence"/>
</dbReference>
<dbReference type="Gene3D" id="1.20.1250.20">
    <property type="entry name" value="MFS general substrate transporter like domains"/>
    <property type="match status" value="1"/>
</dbReference>
<organism evidence="8 9">
    <name type="scientific">Piloderma croceum (strain F 1598)</name>
    <dbReference type="NCBI Taxonomy" id="765440"/>
    <lineage>
        <taxon>Eukaryota</taxon>
        <taxon>Fungi</taxon>
        <taxon>Dikarya</taxon>
        <taxon>Basidiomycota</taxon>
        <taxon>Agaricomycotina</taxon>
        <taxon>Agaricomycetes</taxon>
        <taxon>Agaricomycetidae</taxon>
        <taxon>Atheliales</taxon>
        <taxon>Atheliaceae</taxon>
        <taxon>Piloderma</taxon>
    </lineage>
</organism>
<dbReference type="OrthoDB" id="3437016at2759"/>
<dbReference type="GO" id="GO:0022857">
    <property type="term" value="F:transmembrane transporter activity"/>
    <property type="evidence" value="ECO:0007669"/>
    <property type="project" value="InterPro"/>
</dbReference>
<feature type="signal peptide" evidence="6">
    <location>
        <begin position="1"/>
        <end position="22"/>
    </location>
</feature>
<dbReference type="EMBL" id="KN833039">
    <property type="protein sequence ID" value="KIM76027.1"/>
    <property type="molecule type" value="Genomic_DNA"/>
</dbReference>
<dbReference type="InterPro" id="IPR020846">
    <property type="entry name" value="MFS_dom"/>
</dbReference>
<keyword evidence="2 5" id="KW-0812">Transmembrane</keyword>
<feature type="transmembrane region" description="Helical" evidence="5">
    <location>
        <begin position="66"/>
        <end position="83"/>
    </location>
</feature>
<dbReference type="PANTHER" id="PTHR23501">
    <property type="entry name" value="MAJOR FACILITATOR SUPERFAMILY"/>
    <property type="match status" value="1"/>
</dbReference>
<dbReference type="InParanoid" id="A0A0C3BFD7"/>
<reference evidence="8 9" key="1">
    <citation type="submission" date="2014-04" db="EMBL/GenBank/DDBJ databases">
        <authorList>
            <consortium name="DOE Joint Genome Institute"/>
            <person name="Kuo A."/>
            <person name="Tarkka M."/>
            <person name="Buscot F."/>
            <person name="Kohler A."/>
            <person name="Nagy L.G."/>
            <person name="Floudas D."/>
            <person name="Copeland A."/>
            <person name="Barry K.W."/>
            <person name="Cichocki N."/>
            <person name="Veneault-Fourrey C."/>
            <person name="LaButti K."/>
            <person name="Lindquist E.A."/>
            <person name="Lipzen A."/>
            <person name="Lundell T."/>
            <person name="Morin E."/>
            <person name="Murat C."/>
            <person name="Sun H."/>
            <person name="Tunlid A."/>
            <person name="Henrissat B."/>
            <person name="Grigoriev I.V."/>
            <person name="Hibbett D.S."/>
            <person name="Martin F."/>
            <person name="Nordberg H.P."/>
            <person name="Cantor M.N."/>
            <person name="Hua S.X."/>
        </authorList>
    </citation>
    <scope>NUCLEOTIDE SEQUENCE [LARGE SCALE GENOMIC DNA]</scope>
    <source>
        <strain evidence="8 9">F 1598</strain>
    </source>
</reference>
<keyword evidence="3 5" id="KW-1133">Transmembrane helix</keyword>
<dbReference type="PANTHER" id="PTHR23501:SF102">
    <property type="entry name" value="DRUG TRANSPORTER, PUTATIVE (AFU_ORTHOLOGUE AFUA_3G08530)-RELATED"/>
    <property type="match status" value="1"/>
</dbReference>
<feature type="transmembrane region" description="Helical" evidence="5">
    <location>
        <begin position="121"/>
        <end position="142"/>
    </location>
</feature>
<dbReference type="PROSITE" id="PS50850">
    <property type="entry name" value="MFS"/>
    <property type="match status" value="1"/>
</dbReference>
<dbReference type="STRING" id="765440.A0A0C3BFD7"/>
<evidence type="ECO:0000256" key="1">
    <source>
        <dbReference type="ARBA" id="ARBA00004141"/>
    </source>
</evidence>
<keyword evidence="9" id="KW-1185">Reference proteome</keyword>
<reference evidence="9" key="2">
    <citation type="submission" date="2015-01" db="EMBL/GenBank/DDBJ databases">
        <title>Evolutionary Origins and Diversification of the Mycorrhizal Mutualists.</title>
        <authorList>
            <consortium name="DOE Joint Genome Institute"/>
            <consortium name="Mycorrhizal Genomics Consortium"/>
            <person name="Kohler A."/>
            <person name="Kuo A."/>
            <person name="Nagy L.G."/>
            <person name="Floudas D."/>
            <person name="Copeland A."/>
            <person name="Barry K.W."/>
            <person name="Cichocki N."/>
            <person name="Veneault-Fourrey C."/>
            <person name="LaButti K."/>
            <person name="Lindquist E.A."/>
            <person name="Lipzen A."/>
            <person name="Lundell T."/>
            <person name="Morin E."/>
            <person name="Murat C."/>
            <person name="Riley R."/>
            <person name="Ohm R."/>
            <person name="Sun H."/>
            <person name="Tunlid A."/>
            <person name="Henrissat B."/>
            <person name="Grigoriev I.V."/>
            <person name="Hibbett D.S."/>
            <person name="Martin F."/>
        </authorList>
    </citation>
    <scope>NUCLEOTIDE SEQUENCE [LARGE SCALE GENOMIC DNA]</scope>
    <source>
        <strain evidence="9">F 1598</strain>
    </source>
</reference>
<dbReference type="GO" id="GO:0005886">
    <property type="term" value="C:plasma membrane"/>
    <property type="evidence" value="ECO:0007669"/>
    <property type="project" value="TreeGrafter"/>
</dbReference>
<feature type="transmembrane region" description="Helical" evidence="5">
    <location>
        <begin position="326"/>
        <end position="344"/>
    </location>
</feature>
<feature type="domain" description="Major facilitator superfamily (MFS) profile" evidence="7">
    <location>
        <begin position="1"/>
        <end position="485"/>
    </location>
</feature>
<evidence type="ECO:0000313" key="9">
    <source>
        <dbReference type="Proteomes" id="UP000054166"/>
    </source>
</evidence>
<comment type="subcellular location">
    <subcellularLocation>
        <location evidence="1">Membrane</location>
        <topology evidence="1">Multi-pass membrane protein</topology>
    </subcellularLocation>
</comment>
<evidence type="ECO:0000256" key="5">
    <source>
        <dbReference type="SAM" id="Phobius"/>
    </source>
</evidence>
<dbReference type="InterPro" id="IPR036259">
    <property type="entry name" value="MFS_trans_sf"/>
</dbReference>
<gene>
    <name evidence="8" type="ORF">PILCRDRAFT_826678</name>
</gene>
<feature type="transmembrane region" description="Helical" evidence="5">
    <location>
        <begin position="461"/>
        <end position="480"/>
    </location>
</feature>
<protein>
    <recommendedName>
        <fullName evidence="7">Major facilitator superfamily (MFS) profile domain-containing protein</fullName>
    </recommendedName>
</protein>